<dbReference type="OrthoDB" id="5860827at2759"/>
<dbReference type="AlphaFoldDB" id="A0A5J4YNG8"/>
<feature type="chain" id="PRO_5023876050" evidence="2">
    <location>
        <begin position="23"/>
        <end position="218"/>
    </location>
</feature>
<feature type="signal peptide" evidence="2">
    <location>
        <begin position="1"/>
        <end position="22"/>
    </location>
</feature>
<dbReference type="GO" id="GO:0005783">
    <property type="term" value="C:endoplasmic reticulum"/>
    <property type="evidence" value="ECO:0007669"/>
    <property type="project" value="TreeGrafter"/>
</dbReference>
<name>A0A5J4YNG8_PORPP</name>
<keyword evidence="2" id="KW-0732">Signal</keyword>
<proteinExistence type="predicted"/>
<gene>
    <name evidence="3" type="ORF">FVE85_9128</name>
</gene>
<evidence type="ECO:0000313" key="4">
    <source>
        <dbReference type="Proteomes" id="UP000324585"/>
    </source>
</evidence>
<keyword evidence="1" id="KW-0812">Transmembrane</keyword>
<evidence type="ECO:0000256" key="2">
    <source>
        <dbReference type="SAM" id="SignalP"/>
    </source>
</evidence>
<keyword evidence="4" id="KW-1185">Reference proteome</keyword>
<organism evidence="3 4">
    <name type="scientific">Porphyridium purpureum</name>
    <name type="common">Red alga</name>
    <name type="synonym">Porphyridium cruentum</name>
    <dbReference type="NCBI Taxonomy" id="35688"/>
    <lineage>
        <taxon>Eukaryota</taxon>
        <taxon>Rhodophyta</taxon>
        <taxon>Bangiophyceae</taxon>
        <taxon>Porphyridiales</taxon>
        <taxon>Porphyridiaceae</taxon>
        <taxon>Porphyridium</taxon>
    </lineage>
</organism>
<dbReference type="Pfam" id="PF05753">
    <property type="entry name" value="TRAP_beta"/>
    <property type="match status" value="1"/>
</dbReference>
<reference evidence="4" key="1">
    <citation type="journal article" date="2019" name="Nat. Commun.">
        <title>Expansion of phycobilisome linker gene families in mesophilic red algae.</title>
        <authorList>
            <person name="Lee J."/>
            <person name="Kim D."/>
            <person name="Bhattacharya D."/>
            <person name="Yoon H.S."/>
        </authorList>
    </citation>
    <scope>NUCLEOTIDE SEQUENCE [LARGE SCALE GENOMIC DNA]</scope>
    <source>
        <strain evidence="4">CCMP 1328</strain>
    </source>
</reference>
<evidence type="ECO:0000256" key="1">
    <source>
        <dbReference type="SAM" id="Phobius"/>
    </source>
</evidence>
<sequence length="218" mass="23251">MIGKVLFGAVVVLGLLCSVAKGEEVVLDEDVDAGSGVIGAFLIGTRSFTPGVVVQEGNVTVEYVVTNVGDHAALDVELVDMTFQSSAFEVVDGGAIALTADEVKPGETIRKNVTLLVSVPGEYGDNAKDSLYKPKSAAVSYISEHNLENKLVLRLASTSTLVVEDVDAYRRRTDLHIIEWTVFLLVGALLAALPLSLSIAEQNKLIASQIKPKTKKIR</sequence>
<protein>
    <submittedName>
        <fullName evidence="3">Translocon-associated protein subunit beta</fullName>
    </submittedName>
</protein>
<dbReference type="EMBL" id="VRMN01000008">
    <property type="protein sequence ID" value="KAA8492856.1"/>
    <property type="molecule type" value="Genomic_DNA"/>
</dbReference>
<accession>A0A5J4YNG8</accession>
<dbReference type="PANTHER" id="PTHR12861">
    <property type="entry name" value="TRANSLOCON-ASSOCIATED PROTEIN, BETA SUBUNIT PRECURSOR TRAP-BETA SIGNAL SEQUENCE RECEPTOR BETA SUBUNIT"/>
    <property type="match status" value="1"/>
</dbReference>
<keyword evidence="1" id="KW-0472">Membrane</keyword>
<evidence type="ECO:0000313" key="3">
    <source>
        <dbReference type="EMBL" id="KAA8492856.1"/>
    </source>
</evidence>
<dbReference type="PANTHER" id="PTHR12861:SF3">
    <property type="entry name" value="TRANSLOCON-ASSOCIATED PROTEIN SUBUNIT BETA"/>
    <property type="match status" value="1"/>
</dbReference>
<comment type="caution">
    <text evidence="3">The sequence shown here is derived from an EMBL/GenBank/DDBJ whole genome shotgun (WGS) entry which is preliminary data.</text>
</comment>
<keyword evidence="1" id="KW-1133">Transmembrane helix</keyword>
<dbReference type="Proteomes" id="UP000324585">
    <property type="component" value="Unassembled WGS sequence"/>
</dbReference>
<feature type="transmembrane region" description="Helical" evidence="1">
    <location>
        <begin position="180"/>
        <end position="200"/>
    </location>
</feature>